<protein>
    <submittedName>
        <fullName evidence="1">Uncharacterized protein</fullName>
    </submittedName>
</protein>
<reference evidence="1" key="1">
    <citation type="submission" date="2018-06" db="EMBL/GenBank/DDBJ databases">
        <authorList>
            <person name="Zhirakovskaya E."/>
        </authorList>
    </citation>
    <scope>NUCLEOTIDE SEQUENCE</scope>
</reference>
<dbReference type="AlphaFoldDB" id="A0A3B0T000"/>
<accession>A0A3B0T000</accession>
<organism evidence="1">
    <name type="scientific">hydrothermal vent metagenome</name>
    <dbReference type="NCBI Taxonomy" id="652676"/>
    <lineage>
        <taxon>unclassified sequences</taxon>
        <taxon>metagenomes</taxon>
        <taxon>ecological metagenomes</taxon>
    </lineage>
</organism>
<sequence>MVLEENQVKHLILKVFQTVIDFLLHNAGLRVRYVILIAIDKNFRVQPITGN</sequence>
<name>A0A3B0T000_9ZZZZ</name>
<gene>
    <name evidence="1" type="ORF">MNBD_BACTEROID03-1089</name>
</gene>
<proteinExistence type="predicted"/>
<evidence type="ECO:0000313" key="1">
    <source>
        <dbReference type="EMBL" id="VAW10190.1"/>
    </source>
</evidence>
<dbReference type="EMBL" id="UOEL01000015">
    <property type="protein sequence ID" value="VAW10190.1"/>
    <property type="molecule type" value="Genomic_DNA"/>
</dbReference>